<dbReference type="SUPFAM" id="SSF53474">
    <property type="entry name" value="alpha/beta-Hydrolases"/>
    <property type="match status" value="1"/>
</dbReference>
<dbReference type="GeneID" id="85225878"/>
<keyword evidence="14" id="KW-1185">Reference proteome</keyword>
<evidence type="ECO:0000256" key="5">
    <source>
        <dbReference type="ARBA" id="ARBA00022801"/>
    </source>
</evidence>
<dbReference type="InterPro" id="IPR050565">
    <property type="entry name" value="LYPA1-2/EST-like"/>
</dbReference>
<evidence type="ECO:0000313" key="14">
    <source>
        <dbReference type="Proteomes" id="UP001217754"/>
    </source>
</evidence>
<accession>A0AAF0JFT1</accession>
<evidence type="ECO:0000256" key="9">
    <source>
        <dbReference type="ARBA" id="ARBA00047337"/>
    </source>
</evidence>
<evidence type="ECO:0000313" key="13">
    <source>
        <dbReference type="EMBL" id="WFD39256.1"/>
    </source>
</evidence>
<dbReference type="RefSeq" id="XP_060122153.1">
    <property type="nucleotide sequence ID" value="XM_060266170.1"/>
</dbReference>
<evidence type="ECO:0000256" key="4">
    <source>
        <dbReference type="ARBA" id="ARBA00022487"/>
    </source>
</evidence>
<evidence type="ECO:0000256" key="1">
    <source>
        <dbReference type="ARBA" id="ARBA00006499"/>
    </source>
</evidence>
<keyword evidence="6" id="KW-0443">Lipid metabolism</keyword>
<comment type="catalytic activity">
    <reaction evidence="10">
        <text>a diacylglycerol + H2O = a monoacylglycerol + a fatty acid + H(+)</text>
        <dbReference type="Rhea" id="RHEA:32731"/>
        <dbReference type="ChEBI" id="CHEBI:15377"/>
        <dbReference type="ChEBI" id="CHEBI:15378"/>
        <dbReference type="ChEBI" id="CHEBI:17408"/>
        <dbReference type="ChEBI" id="CHEBI:18035"/>
        <dbReference type="ChEBI" id="CHEBI:28868"/>
    </reaction>
</comment>
<dbReference type="GO" id="GO:0008474">
    <property type="term" value="F:palmitoyl-(protein) hydrolase activity"/>
    <property type="evidence" value="ECO:0007669"/>
    <property type="project" value="UniProtKB-EC"/>
</dbReference>
<dbReference type="Proteomes" id="UP001217754">
    <property type="component" value="Chromosome 3"/>
</dbReference>
<dbReference type="PANTHER" id="PTHR10655:SF17">
    <property type="entry name" value="LYSOPHOSPHOLIPASE-LIKE PROTEIN 1"/>
    <property type="match status" value="1"/>
</dbReference>
<evidence type="ECO:0000256" key="8">
    <source>
        <dbReference type="ARBA" id="ARBA00031195"/>
    </source>
</evidence>
<dbReference type="AlphaFoldDB" id="A0AAF0JFT1"/>
<keyword evidence="6" id="KW-0276">Fatty acid metabolism</keyword>
<dbReference type="Gene3D" id="3.40.50.1820">
    <property type="entry name" value="alpha/beta hydrolase"/>
    <property type="match status" value="1"/>
</dbReference>
<evidence type="ECO:0000259" key="12">
    <source>
        <dbReference type="Pfam" id="PF02230"/>
    </source>
</evidence>
<evidence type="ECO:0000256" key="11">
    <source>
        <dbReference type="ARBA" id="ARBA00048461"/>
    </source>
</evidence>
<protein>
    <recommendedName>
        <fullName evidence="3">Acyl-protein thioesterase 1</fullName>
        <ecNumber evidence="2">3.1.2.22</ecNumber>
    </recommendedName>
    <alternativeName>
        <fullName evidence="8">Palmitoyl-protein hydrolase</fullName>
    </alternativeName>
</protein>
<evidence type="ECO:0000256" key="2">
    <source>
        <dbReference type="ARBA" id="ARBA00012423"/>
    </source>
</evidence>
<name>A0AAF0JFT1_9BASI</name>
<comment type="catalytic activity">
    <reaction evidence="9">
        <text>S-hexadecanoyl-L-cysteinyl-[protein] + H2O = L-cysteinyl-[protein] + hexadecanoate + H(+)</text>
        <dbReference type="Rhea" id="RHEA:19233"/>
        <dbReference type="Rhea" id="RHEA-COMP:10131"/>
        <dbReference type="Rhea" id="RHEA-COMP:11032"/>
        <dbReference type="ChEBI" id="CHEBI:7896"/>
        <dbReference type="ChEBI" id="CHEBI:15377"/>
        <dbReference type="ChEBI" id="CHEBI:15378"/>
        <dbReference type="ChEBI" id="CHEBI:29950"/>
        <dbReference type="ChEBI" id="CHEBI:74151"/>
        <dbReference type="EC" id="3.1.2.22"/>
    </reaction>
</comment>
<evidence type="ECO:0000256" key="7">
    <source>
        <dbReference type="ARBA" id="ARBA00029392"/>
    </source>
</evidence>
<dbReference type="GO" id="GO:0005737">
    <property type="term" value="C:cytoplasm"/>
    <property type="evidence" value="ECO:0007669"/>
    <property type="project" value="TreeGrafter"/>
</dbReference>
<comment type="similarity">
    <text evidence="1">Belongs to the AB hydrolase superfamily. AB hydrolase 2 family.</text>
</comment>
<evidence type="ECO:0000256" key="6">
    <source>
        <dbReference type="ARBA" id="ARBA00022832"/>
    </source>
</evidence>
<organism evidence="13 14">
    <name type="scientific">Malassezia japonica</name>
    <dbReference type="NCBI Taxonomy" id="223818"/>
    <lineage>
        <taxon>Eukaryota</taxon>
        <taxon>Fungi</taxon>
        <taxon>Dikarya</taxon>
        <taxon>Basidiomycota</taxon>
        <taxon>Ustilaginomycotina</taxon>
        <taxon>Malasseziomycetes</taxon>
        <taxon>Malasseziales</taxon>
        <taxon>Malasseziaceae</taxon>
        <taxon>Malassezia</taxon>
    </lineage>
</organism>
<comment type="catalytic activity">
    <reaction evidence="11">
        <text>a monoacylglycerol + H2O = glycerol + a fatty acid + H(+)</text>
        <dbReference type="Rhea" id="RHEA:15245"/>
        <dbReference type="ChEBI" id="CHEBI:15377"/>
        <dbReference type="ChEBI" id="CHEBI:15378"/>
        <dbReference type="ChEBI" id="CHEBI:17408"/>
        <dbReference type="ChEBI" id="CHEBI:17754"/>
        <dbReference type="ChEBI" id="CHEBI:28868"/>
    </reaction>
</comment>
<dbReference type="InterPro" id="IPR003140">
    <property type="entry name" value="PLipase/COase/thioEstase"/>
</dbReference>
<reference evidence="13" key="1">
    <citation type="submission" date="2023-03" db="EMBL/GenBank/DDBJ databases">
        <title>Mating type loci evolution in Malassezia.</title>
        <authorList>
            <person name="Coelho M.A."/>
        </authorList>
    </citation>
    <scope>NUCLEOTIDE SEQUENCE</scope>
    <source>
        <strain evidence="13">CBS 9431</strain>
    </source>
</reference>
<evidence type="ECO:0000256" key="3">
    <source>
        <dbReference type="ARBA" id="ARBA00014923"/>
    </source>
</evidence>
<keyword evidence="5 13" id="KW-0378">Hydrolase</keyword>
<dbReference type="InterPro" id="IPR029058">
    <property type="entry name" value="AB_hydrolase_fold"/>
</dbReference>
<feature type="domain" description="Phospholipase/carboxylesterase/thioesterase" evidence="12">
    <location>
        <begin position="19"/>
        <end position="233"/>
    </location>
</feature>
<dbReference type="GO" id="GO:0006631">
    <property type="term" value="P:fatty acid metabolic process"/>
    <property type="evidence" value="ECO:0007669"/>
    <property type="project" value="UniProtKB-KW"/>
</dbReference>
<dbReference type="PANTHER" id="PTHR10655">
    <property type="entry name" value="LYSOPHOSPHOLIPASE-RELATED"/>
    <property type="match status" value="1"/>
</dbReference>
<evidence type="ECO:0000256" key="10">
    <source>
        <dbReference type="ARBA" id="ARBA00047591"/>
    </source>
</evidence>
<comment type="function">
    <text evidence="7">Hydrolyzes fatty acids from S-acylated cysteine residues in proteins with a strong preference for palmitoylated G-alpha proteins over other acyl substrates. Mediates the deacylation of G-alpha proteins such as GPA1 in vivo, but has weak or no activity toward palmitoylated Ras proteins. Has weak lysophospholipase activity in vitro; however such activity may not exist in vivo.</text>
</comment>
<sequence length="238" mass="25693">MAAALKTLVVPPTAGGFPSATVFLIHGLGDTAQGWVDVARMLGQQQALQHVRFVLPTAPLQPVTLNMGMKMTSWFDIYTLTDIEKDEDEAGLMRSTSLIRDLVKQEIDGSAPGLNGHGVPSNRIVVGGFSQGGAIALLAGLTSPSPIAGVVALSTWMPLRAKIEAMRTSQELFPVFQAHGTADQIVNYEFGKATHEGLRTQLGFGKLAEFHEYKGMMHSACPEEIRDLGQWLERVVPI</sequence>
<gene>
    <name evidence="13" type="ORF">MJAP1_002227</name>
</gene>
<dbReference type="Pfam" id="PF02230">
    <property type="entry name" value="Abhydrolase_2"/>
    <property type="match status" value="1"/>
</dbReference>
<dbReference type="EMBL" id="CP119960">
    <property type="protein sequence ID" value="WFD39256.1"/>
    <property type="molecule type" value="Genomic_DNA"/>
</dbReference>
<dbReference type="GO" id="GO:0052689">
    <property type="term" value="F:carboxylic ester hydrolase activity"/>
    <property type="evidence" value="ECO:0007669"/>
    <property type="project" value="UniProtKB-KW"/>
</dbReference>
<proteinExistence type="inferred from homology"/>
<dbReference type="EC" id="3.1.2.22" evidence="2"/>
<keyword evidence="4" id="KW-0719">Serine esterase</keyword>